<dbReference type="PANTHER" id="PTHR43252:SF6">
    <property type="entry name" value="NEGATIVE TRANSCRIPTION REGULATOR PADR"/>
    <property type="match status" value="1"/>
</dbReference>
<dbReference type="EMBL" id="BMPT01000010">
    <property type="protein sequence ID" value="GGM30182.1"/>
    <property type="molecule type" value="Genomic_DNA"/>
</dbReference>
<feature type="domain" description="Transcription regulator PadR N-terminal" evidence="1">
    <location>
        <begin position="10"/>
        <end position="80"/>
    </location>
</feature>
<evidence type="ECO:0000313" key="2">
    <source>
        <dbReference type="EMBL" id="GGM30182.1"/>
    </source>
</evidence>
<dbReference type="Pfam" id="PF03551">
    <property type="entry name" value="PadR"/>
    <property type="match status" value="1"/>
</dbReference>
<name>A0A8H9L578_9MICO</name>
<dbReference type="Proteomes" id="UP000655589">
    <property type="component" value="Unassembled WGS sequence"/>
</dbReference>
<dbReference type="PANTHER" id="PTHR43252">
    <property type="entry name" value="TRANSCRIPTIONAL REGULATOR YQJI"/>
    <property type="match status" value="1"/>
</dbReference>
<sequence>MPGMSVGRALLGLLENGPRHGYDLKRSYDERFGTDRPLAYGQVYSTLARLLRNGFVEVESEPGAGPERKRYAITEAGVADVASWLAQPEKPEPYLQSTLYTKVVLALLTGNDATTVLDTQRAEHLRLMRELTRRKETGDLADQLVCDHALFHLEADLRWLELTAARVQQLAAHVRP</sequence>
<dbReference type="Gene3D" id="1.10.10.10">
    <property type="entry name" value="Winged helix-like DNA-binding domain superfamily/Winged helix DNA-binding domain"/>
    <property type="match status" value="1"/>
</dbReference>
<evidence type="ECO:0000259" key="1">
    <source>
        <dbReference type="Pfam" id="PF03551"/>
    </source>
</evidence>
<accession>A0A8H9L578</accession>
<dbReference type="InterPro" id="IPR036388">
    <property type="entry name" value="WH-like_DNA-bd_sf"/>
</dbReference>
<gene>
    <name evidence="2" type="ORF">GCM10010102_27080</name>
</gene>
<dbReference type="SUPFAM" id="SSF46785">
    <property type="entry name" value="Winged helix' DNA-binding domain"/>
    <property type="match status" value="1"/>
</dbReference>
<dbReference type="InterPro" id="IPR036390">
    <property type="entry name" value="WH_DNA-bd_sf"/>
</dbReference>
<proteinExistence type="predicted"/>
<dbReference type="InterPro" id="IPR005149">
    <property type="entry name" value="Tscrpt_reg_PadR_N"/>
</dbReference>
<protein>
    <submittedName>
        <fullName evidence="2">PadR family transcriptional regulator</fullName>
    </submittedName>
</protein>
<reference evidence="2" key="2">
    <citation type="submission" date="2020-09" db="EMBL/GenBank/DDBJ databases">
        <authorList>
            <person name="Sun Q."/>
            <person name="Ohkuma M."/>
        </authorList>
    </citation>
    <scope>NUCLEOTIDE SEQUENCE</scope>
    <source>
        <strain evidence="2">JCM 3051</strain>
    </source>
</reference>
<evidence type="ECO:0000313" key="3">
    <source>
        <dbReference type="Proteomes" id="UP000655589"/>
    </source>
</evidence>
<comment type="caution">
    <text evidence="2">The sequence shown here is derived from an EMBL/GenBank/DDBJ whole genome shotgun (WGS) entry which is preliminary data.</text>
</comment>
<organism evidence="2 3">
    <name type="scientific">Promicromonospora citrea</name>
    <dbReference type="NCBI Taxonomy" id="43677"/>
    <lineage>
        <taxon>Bacteria</taxon>
        <taxon>Bacillati</taxon>
        <taxon>Actinomycetota</taxon>
        <taxon>Actinomycetes</taxon>
        <taxon>Micrococcales</taxon>
        <taxon>Promicromonosporaceae</taxon>
        <taxon>Promicromonospora</taxon>
    </lineage>
</organism>
<keyword evidence="3" id="KW-1185">Reference proteome</keyword>
<reference evidence="2" key="1">
    <citation type="journal article" date="2014" name="Int. J. Syst. Evol. Microbiol.">
        <title>Complete genome sequence of Corynebacterium casei LMG S-19264T (=DSM 44701T), isolated from a smear-ripened cheese.</title>
        <authorList>
            <consortium name="US DOE Joint Genome Institute (JGI-PGF)"/>
            <person name="Walter F."/>
            <person name="Albersmeier A."/>
            <person name="Kalinowski J."/>
            <person name="Ruckert C."/>
        </authorList>
    </citation>
    <scope>NUCLEOTIDE SEQUENCE</scope>
    <source>
        <strain evidence="2">JCM 3051</strain>
    </source>
</reference>
<dbReference type="AlphaFoldDB" id="A0A8H9L578"/>